<dbReference type="Pfam" id="PF00512">
    <property type="entry name" value="HisKA"/>
    <property type="match status" value="1"/>
</dbReference>
<dbReference type="InterPro" id="IPR003661">
    <property type="entry name" value="HisK_dim/P_dom"/>
</dbReference>
<keyword evidence="5" id="KW-0808">Transferase</keyword>
<organism evidence="13">
    <name type="scientific">hydrothermal vent metagenome</name>
    <dbReference type="NCBI Taxonomy" id="652676"/>
    <lineage>
        <taxon>unclassified sequences</taxon>
        <taxon>metagenomes</taxon>
        <taxon>ecological metagenomes</taxon>
    </lineage>
</organism>
<feature type="transmembrane region" description="Helical" evidence="10">
    <location>
        <begin position="136"/>
        <end position="159"/>
    </location>
</feature>
<dbReference type="SUPFAM" id="SSF158472">
    <property type="entry name" value="HAMP domain-like"/>
    <property type="match status" value="1"/>
</dbReference>
<evidence type="ECO:0000313" key="13">
    <source>
        <dbReference type="EMBL" id="SFV71231.1"/>
    </source>
</evidence>
<dbReference type="EC" id="2.7.13.3" evidence="3"/>
<dbReference type="Pfam" id="PF00672">
    <property type="entry name" value="HAMP"/>
    <property type="match status" value="1"/>
</dbReference>
<dbReference type="InterPro" id="IPR005467">
    <property type="entry name" value="His_kinase_dom"/>
</dbReference>
<dbReference type="InterPro" id="IPR050398">
    <property type="entry name" value="HssS/ArlS-like"/>
</dbReference>
<feature type="transmembrane region" description="Helical" evidence="10">
    <location>
        <begin position="12"/>
        <end position="33"/>
    </location>
</feature>
<dbReference type="GO" id="GO:0016020">
    <property type="term" value="C:membrane"/>
    <property type="evidence" value="ECO:0007669"/>
    <property type="project" value="UniProtKB-SubCell"/>
</dbReference>
<dbReference type="InterPro" id="IPR047994">
    <property type="entry name" value="ArsS-like"/>
</dbReference>
<dbReference type="CDD" id="cd06225">
    <property type="entry name" value="HAMP"/>
    <property type="match status" value="1"/>
</dbReference>
<feature type="domain" description="HAMP" evidence="12">
    <location>
        <begin position="160"/>
        <end position="212"/>
    </location>
</feature>
<reference evidence="13" key="1">
    <citation type="submission" date="2016-10" db="EMBL/GenBank/DDBJ databases">
        <authorList>
            <person name="de Groot N.N."/>
        </authorList>
    </citation>
    <scope>NUCLEOTIDE SEQUENCE</scope>
</reference>
<dbReference type="PROSITE" id="PS50109">
    <property type="entry name" value="HIS_KIN"/>
    <property type="match status" value="1"/>
</dbReference>
<dbReference type="CDD" id="cd00082">
    <property type="entry name" value="HisKA"/>
    <property type="match status" value="1"/>
</dbReference>
<sequence>MRNIMKNISVSAFINTLFALVLSLLLTALFLFISWDKEKQKKDELNRYKLISNILLSTAQLNPTEEDKKKFYQNFHVKPVALNESRLLILSKGTVIFKGESVYGLMQIFSIGKNKYIYLKRYGYNLMLKDMQAQSLRVKITILIAVLIAILFIFLYVAIIRKLTPLKKLNKQIEEFVKGNMNIKITQKSNDEIGKIAQSFDNAIHHIRTLLDSKNLFMRNMMHELKTPITRGRIATEMVEDGIGKETLIRAFERMNELIEELAHVERLTTQNFKPLMTEITLKKIIDNSISLLLSNKNKLNINLEDTTITTDKRLLALAVKNLLDNALKYGEDETTLIANKESIQVISTGKSLEHPLSYYLEPFTQEEKRNSGFGLGLYIVYNVANRLNYKLNYFHKNGKNIFELKLNI</sequence>
<keyword evidence="4" id="KW-0597">Phosphoprotein</keyword>
<dbReference type="GO" id="GO:0000155">
    <property type="term" value="F:phosphorelay sensor kinase activity"/>
    <property type="evidence" value="ECO:0007669"/>
    <property type="project" value="InterPro"/>
</dbReference>
<dbReference type="AlphaFoldDB" id="A0A1W1D022"/>
<dbReference type="SUPFAM" id="SSF47384">
    <property type="entry name" value="Homodimeric domain of signal transducing histidine kinase"/>
    <property type="match status" value="1"/>
</dbReference>
<dbReference type="Gene3D" id="6.10.340.10">
    <property type="match status" value="1"/>
</dbReference>
<gene>
    <name evidence="13" type="ORF">MNB_SV-13-92</name>
</gene>
<dbReference type="PANTHER" id="PTHR45528:SF12">
    <property type="entry name" value="SENSOR HISTIDINE KINASE ARSS"/>
    <property type="match status" value="1"/>
</dbReference>
<dbReference type="PROSITE" id="PS50885">
    <property type="entry name" value="HAMP"/>
    <property type="match status" value="1"/>
</dbReference>
<dbReference type="Gene3D" id="3.30.565.10">
    <property type="entry name" value="Histidine kinase-like ATPase, C-terminal domain"/>
    <property type="match status" value="1"/>
</dbReference>
<dbReference type="InterPro" id="IPR003594">
    <property type="entry name" value="HATPase_dom"/>
</dbReference>
<dbReference type="SMART" id="SM00388">
    <property type="entry name" value="HisKA"/>
    <property type="match status" value="1"/>
</dbReference>
<evidence type="ECO:0000256" key="10">
    <source>
        <dbReference type="SAM" id="Phobius"/>
    </source>
</evidence>
<dbReference type="PANTHER" id="PTHR45528">
    <property type="entry name" value="SENSOR HISTIDINE KINASE CPXA"/>
    <property type="match status" value="1"/>
</dbReference>
<proteinExistence type="predicted"/>
<evidence type="ECO:0000256" key="9">
    <source>
        <dbReference type="ARBA" id="ARBA00023136"/>
    </source>
</evidence>
<evidence type="ECO:0000256" key="6">
    <source>
        <dbReference type="ARBA" id="ARBA00022692"/>
    </source>
</evidence>
<name>A0A1W1D022_9ZZZZ</name>
<evidence type="ECO:0000256" key="4">
    <source>
        <dbReference type="ARBA" id="ARBA00022553"/>
    </source>
</evidence>
<protein>
    <recommendedName>
        <fullName evidence="3">histidine kinase</fullName>
        <ecNumber evidence="3">2.7.13.3</ecNumber>
    </recommendedName>
</protein>
<dbReference type="EMBL" id="FPHM01000216">
    <property type="protein sequence ID" value="SFV71231.1"/>
    <property type="molecule type" value="Genomic_DNA"/>
</dbReference>
<keyword evidence="9 10" id="KW-0472">Membrane</keyword>
<dbReference type="SMART" id="SM00387">
    <property type="entry name" value="HATPase_c"/>
    <property type="match status" value="1"/>
</dbReference>
<dbReference type="SUPFAM" id="SSF55874">
    <property type="entry name" value="ATPase domain of HSP90 chaperone/DNA topoisomerase II/histidine kinase"/>
    <property type="match status" value="1"/>
</dbReference>
<evidence type="ECO:0000256" key="5">
    <source>
        <dbReference type="ARBA" id="ARBA00022679"/>
    </source>
</evidence>
<dbReference type="InterPro" id="IPR003660">
    <property type="entry name" value="HAMP_dom"/>
</dbReference>
<evidence type="ECO:0000256" key="8">
    <source>
        <dbReference type="ARBA" id="ARBA00022989"/>
    </source>
</evidence>
<evidence type="ECO:0000259" key="12">
    <source>
        <dbReference type="PROSITE" id="PS50885"/>
    </source>
</evidence>
<evidence type="ECO:0000256" key="7">
    <source>
        <dbReference type="ARBA" id="ARBA00022777"/>
    </source>
</evidence>
<dbReference type="Gene3D" id="1.10.287.130">
    <property type="match status" value="1"/>
</dbReference>
<accession>A0A1W1D022</accession>
<dbReference type="NCBIfam" id="NF038389">
    <property type="entry name" value="ArsS_fam_HK"/>
    <property type="match status" value="1"/>
</dbReference>
<feature type="domain" description="Histidine kinase" evidence="11">
    <location>
        <begin position="220"/>
        <end position="409"/>
    </location>
</feature>
<dbReference type="SMART" id="SM00304">
    <property type="entry name" value="HAMP"/>
    <property type="match status" value="1"/>
</dbReference>
<keyword evidence="7" id="KW-0418">Kinase</keyword>
<evidence type="ECO:0000259" key="11">
    <source>
        <dbReference type="PROSITE" id="PS50109"/>
    </source>
</evidence>
<evidence type="ECO:0000256" key="1">
    <source>
        <dbReference type="ARBA" id="ARBA00000085"/>
    </source>
</evidence>
<keyword evidence="8 10" id="KW-1133">Transmembrane helix</keyword>
<dbReference type="InterPro" id="IPR036097">
    <property type="entry name" value="HisK_dim/P_sf"/>
</dbReference>
<evidence type="ECO:0000256" key="3">
    <source>
        <dbReference type="ARBA" id="ARBA00012438"/>
    </source>
</evidence>
<comment type="subcellular location">
    <subcellularLocation>
        <location evidence="2">Membrane</location>
        <topology evidence="2">Multi-pass membrane protein</topology>
    </subcellularLocation>
</comment>
<comment type="catalytic activity">
    <reaction evidence="1">
        <text>ATP + protein L-histidine = ADP + protein N-phospho-L-histidine.</text>
        <dbReference type="EC" id="2.7.13.3"/>
    </reaction>
</comment>
<dbReference type="InterPro" id="IPR036890">
    <property type="entry name" value="HATPase_C_sf"/>
</dbReference>
<keyword evidence="6 10" id="KW-0812">Transmembrane</keyword>
<dbReference type="Pfam" id="PF02518">
    <property type="entry name" value="HATPase_c"/>
    <property type="match status" value="1"/>
</dbReference>
<evidence type="ECO:0000256" key="2">
    <source>
        <dbReference type="ARBA" id="ARBA00004141"/>
    </source>
</evidence>